<feature type="transmembrane region" description="Helical" evidence="18">
    <location>
        <begin position="90"/>
        <end position="118"/>
    </location>
</feature>
<keyword evidence="13 18" id="KW-0472">Membrane</keyword>
<comment type="pathway">
    <text evidence="3 16">Phospholipid metabolism; CDP-diacylglycerol biosynthesis; CDP-diacylglycerol from sn-glycerol 3-phosphate: step 3/3.</text>
</comment>
<comment type="catalytic activity">
    <reaction evidence="1 16">
        <text>a 1,2-diacyl-sn-glycero-3-phosphate + CTP + H(+) = a CDP-1,2-diacyl-sn-glycerol + diphosphate</text>
        <dbReference type="Rhea" id="RHEA:16229"/>
        <dbReference type="ChEBI" id="CHEBI:15378"/>
        <dbReference type="ChEBI" id="CHEBI:33019"/>
        <dbReference type="ChEBI" id="CHEBI:37563"/>
        <dbReference type="ChEBI" id="CHEBI:58332"/>
        <dbReference type="ChEBI" id="CHEBI:58608"/>
        <dbReference type="EC" id="2.7.7.41"/>
    </reaction>
</comment>
<comment type="caution">
    <text evidence="19">The sequence shown here is derived from an EMBL/GenBank/DDBJ whole genome shotgun (WGS) entry which is preliminary data.</text>
</comment>
<dbReference type="PROSITE" id="PS01315">
    <property type="entry name" value="CDS"/>
    <property type="match status" value="1"/>
</dbReference>
<dbReference type="Pfam" id="PF01148">
    <property type="entry name" value="CTP_transf_1"/>
    <property type="match status" value="1"/>
</dbReference>
<comment type="similarity">
    <text evidence="5 16">Belongs to the CDS family.</text>
</comment>
<feature type="transmembrane region" description="Helical" evidence="18">
    <location>
        <begin position="260"/>
        <end position="280"/>
    </location>
</feature>
<evidence type="ECO:0000313" key="19">
    <source>
        <dbReference type="EMBL" id="GHP01627.1"/>
    </source>
</evidence>
<feature type="transmembrane region" description="Helical" evidence="18">
    <location>
        <begin position="30"/>
        <end position="58"/>
    </location>
</feature>
<gene>
    <name evidence="19" type="ORF">PPROV_000038300</name>
</gene>
<evidence type="ECO:0000256" key="6">
    <source>
        <dbReference type="ARBA" id="ARBA00012487"/>
    </source>
</evidence>
<evidence type="ECO:0000313" key="20">
    <source>
        <dbReference type="Proteomes" id="UP000660262"/>
    </source>
</evidence>
<accession>A0A830H8X7</accession>
<feature type="region of interest" description="Disordered" evidence="17">
    <location>
        <begin position="1"/>
        <end position="20"/>
    </location>
</feature>
<keyword evidence="15" id="KW-1208">Phospholipid metabolism</keyword>
<comment type="subcellular location">
    <subcellularLocation>
        <location evidence="2">Membrane</location>
        <topology evidence="2">Multi-pass membrane protein</topology>
    </subcellularLocation>
</comment>
<keyword evidence="11 18" id="KW-1133">Transmembrane helix</keyword>
<keyword evidence="9 16" id="KW-0812">Transmembrane</keyword>
<proteinExistence type="inferred from homology"/>
<dbReference type="GO" id="GO:0016024">
    <property type="term" value="P:CDP-diacylglycerol biosynthetic process"/>
    <property type="evidence" value="ECO:0007669"/>
    <property type="project" value="UniProtKB-UniPathway"/>
</dbReference>
<dbReference type="InterPro" id="IPR000374">
    <property type="entry name" value="PC_trans"/>
</dbReference>
<name>A0A830H8X7_9CHLO</name>
<evidence type="ECO:0000256" key="2">
    <source>
        <dbReference type="ARBA" id="ARBA00004141"/>
    </source>
</evidence>
<evidence type="ECO:0000256" key="10">
    <source>
        <dbReference type="ARBA" id="ARBA00022695"/>
    </source>
</evidence>
<sequence length="350" mass="37548">MQPSPEPPADAAVEEGEKKQKKKGELARRIVFGLAVGIVGGFGAFRGGLVFCATVSLISLQCAREYHQIVIQKGRGRGFKGYPPFLQKTLLVTCLFCVVGTHIGIKSGIFEVGVFWLLSQLLIVRASRKVKLGQPKRNLARLSQIASLVFGLVYCGYLPSFWARLRNISIPLSNDVPSWLASTGIVVDGGWTTGLVATVMSLLCVVSADVGAYTFGRLFGSTPLSPVSPKKTVEGAYGGMISAVLCAVGVRAALGAPVHLWASICVGLICFVGGIIGDLIESTLKREVNIKDSGDVLPGHGGLLDRFDSYIFTGALCYFFWYWYTWLSKGAFTLSALLPPGTAVLFPYVT</sequence>
<evidence type="ECO:0000256" key="7">
    <source>
        <dbReference type="ARBA" id="ARBA00022516"/>
    </source>
</evidence>
<dbReference type="PANTHER" id="PTHR47101">
    <property type="entry name" value="PHOSPHATIDATE CYTIDYLYLTRANSFERASE 5, CHLOROPLASTIC"/>
    <property type="match status" value="1"/>
</dbReference>
<reference evidence="19" key="1">
    <citation type="submission" date="2020-10" db="EMBL/GenBank/DDBJ databases">
        <title>Unveiling of a novel bifunctional photoreceptor, Dualchrome1, isolated from a cosmopolitan green alga.</title>
        <authorList>
            <person name="Suzuki S."/>
            <person name="Kawachi M."/>
        </authorList>
    </citation>
    <scope>NUCLEOTIDE SEQUENCE</scope>
    <source>
        <strain evidence="19">NIES 2893</strain>
    </source>
</reference>
<organism evidence="19 20">
    <name type="scientific">Pycnococcus provasolii</name>
    <dbReference type="NCBI Taxonomy" id="41880"/>
    <lineage>
        <taxon>Eukaryota</taxon>
        <taxon>Viridiplantae</taxon>
        <taxon>Chlorophyta</taxon>
        <taxon>Pseudoscourfieldiophyceae</taxon>
        <taxon>Pseudoscourfieldiales</taxon>
        <taxon>Pycnococcaceae</taxon>
        <taxon>Pycnococcus</taxon>
    </lineage>
</organism>
<dbReference type="GO" id="GO:0004605">
    <property type="term" value="F:phosphatidate cytidylyltransferase activity"/>
    <property type="evidence" value="ECO:0007669"/>
    <property type="project" value="UniProtKB-EC"/>
</dbReference>
<keyword evidence="8 16" id="KW-0808">Transferase</keyword>
<dbReference type="EMBL" id="BNJQ01000001">
    <property type="protein sequence ID" value="GHP01627.1"/>
    <property type="molecule type" value="Genomic_DNA"/>
</dbReference>
<feature type="transmembrane region" description="Helical" evidence="18">
    <location>
        <begin position="195"/>
        <end position="215"/>
    </location>
</feature>
<dbReference type="EC" id="2.7.7.41" evidence="6 16"/>
<evidence type="ECO:0000256" key="4">
    <source>
        <dbReference type="ARBA" id="ARBA00005189"/>
    </source>
</evidence>
<dbReference type="OrthoDB" id="10260889at2759"/>
<keyword evidence="14" id="KW-0594">Phospholipid biosynthesis</keyword>
<feature type="transmembrane region" description="Helical" evidence="18">
    <location>
        <begin position="139"/>
        <end position="162"/>
    </location>
</feature>
<evidence type="ECO:0000256" key="3">
    <source>
        <dbReference type="ARBA" id="ARBA00005119"/>
    </source>
</evidence>
<evidence type="ECO:0000256" key="12">
    <source>
        <dbReference type="ARBA" id="ARBA00023098"/>
    </source>
</evidence>
<evidence type="ECO:0000256" key="9">
    <source>
        <dbReference type="ARBA" id="ARBA00022692"/>
    </source>
</evidence>
<evidence type="ECO:0000256" key="8">
    <source>
        <dbReference type="ARBA" id="ARBA00022679"/>
    </source>
</evidence>
<keyword evidence="7" id="KW-0444">Lipid biosynthesis</keyword>
<dbReference type="GO" id="GO:0016020">
    <property type="term" value="C:membrane"/>
    <property type="evidence" value="ECO:0007669"/>
    <property type="project" value="UniProtKB-SubCell"/>
</dbReference>
<dbReference type="PANTHER" id="PTHR47101:SF1">
    <property type="entry name" value="PHOSPHATIDATE CYTIDYLYLTRANSFERASE 4, CHLOROPLASTIC"/>
    <property type="match status" value="1"/>
</dbReference>
<protein>
    <recommendedName>
        <fullName evidence="6 16">Phosphatidate cytidylyltransferase</fullName>
        <ecNumber evidence="6 16">2.7.7.41</ecNumber>
    </recommendedName>
</protein>
<dbReference type="Proteomes" id="UP000660262">
    <property type="component" value="Unassembled WGS sequence"/>
</dbReference>
<keyword evidence="12" id="KW-0443">Lipid metabolism</keyword>
<evidence type="ECO:0000256" key="11">
    <source>
        <dbReference type="ARBA" id="ARBA00022989"/>
    </source>
</evidence>
<evidence type="ECO:0000256" key="17">
    <source>
        <dbReference type="SAM" id="MobiDB-lite"/>
    </source>
</evidence>
<evidence type="ECO:0000256" key="13">
    <source>
        <dbReference type="ARBA" id="ARBA00023136"/>
    </source>
</evidence>
<evidence type="ECO:0000256" key="16">
    <source>
        <dbReference type="RuleBase" id="RU003938"/>
    </source>
</evidence>
<keyword evidence="20" id="KW-1185">Reference proteome</keyword>
<keyword evidence="10 16" id="KW-0548">Nucleotidyltransferase</keyword>
<evidence type="ECO:0000256" key="18">
    <source>
        <dbReference type="SAM" id="Phobius"/>
    </source>
</evidence>
<evidence type="ECO:0000256" key="14">
    <source>
        <dbReference type="ARBA" id="ARBA00023209"/>
    </source>
</evidence>
<dbReference type="UniPathway" id="UPA00557">
    <property type="reaction ID" value="UER00614"/>
</dbReference>
<dbReference type="AlphaFoldDB" id="A0A830H8X7"/>
<comment type="pathway">
    <text evidence="4">Lipid metabolism.</text>
</comment>
<evidence type="ECO:0000256" key="5">
    <source>
        <dbReference type="ARBA" id="ARBA00010185"/>
    </source>
</evidence>
<feature type="transmembrane region" description="Helical" evidence="18">
    <location>
        <begin position="307"/>
        <end position="324"/>
    </location>
</feature>
<evidence type="ECO:0000256" key="15">
    <source>
        <dbReference type="ARBA" id="ARBA00023264"/>
    </source>
</evidence>
<evidence type="ECO:0000256" key="1">
    <source>
        <dbReference type="ARBA" id="ARBA00001698"/>
    </source>
</evidence>